<proteinExistence type="predicted"/>
<accession>A0A382USY0</accession>
<reference evidence="1" key="1">
    <citation type="submission" date="2018-05" db="EMBL/GenBank/DDBJ databases">
        <authorList>
            <person name="Lanie J.A."/>
            <person name="Ng W.-L."/>
            <person name="Kazmierczak K.M."/>
            <person name="Andrzejewski T.M."/>
            <person name="Davidsen T.M."/>
            <person name="Wayne K.J."/>
            <person name="Tettelin H."/>
            <person name="Glass J.I."/>
            <person name="Rusch D."/>
            <person name="Podicherti R."/>
            <person name="Tsui H.-C.T."/>
            <person name="Winkler M.E."/>
        </authorList>
    </citation>
    <scope>NUCLEOTIDE SEQUENCE</scope>
</reference>
<sequence length="140" mass="14167">VYTVTFNANWGNATQISCDGALLTGGTTPACTGTTTTHGVPLTTVDFLDDNVTTSTVLTKVTETKAVGAVSASPVRYETQTFDSTDQFNIGAAAVSTAVTGASMAQFVAALLAETGTTIEVKGSLRTGALTTGISSYTIG</sequence>
<evidence type="ECO:0000313" key="1">
    <source>
        <dbReference type="EMBL" id="SVD37356.1"/>
    </source>
</evidence>
<organism evidence="1">
    <name type="scientific">marine metagenome</name>
    <dbReference type="NCBI Taxonomy" id="408172"/>
    <lineage>
        <taxon>unclassified sequences</taxon>
        <taxon>metagenomes</taxon>
        <taxon>ecological metagenomes</taxon>
    </lineage>
</organism>
<protein>
    <submittedName>
        <fullName evidence="1">Uncharacterized protein</fullName>
    </submittedName>
</protein>
<dbReference type="AlphaFoldDB" id="A0A382USY0"/>
<feature type="non-terminal residue" evidence="1">
    <location>
        <position position="1"/>
    </location>
</feature>
<gene>
    <name evidence="1" type="ORF">METZ01_LOCUS390210</name>
</gene>
<name>A0A382USY0_9ZZZZ</name>
<dbReference type="EMBL" id="UINC01146559">
    <property type="protein sequence ID" value="SVD37356.1"/>
    <property type="molecule type" value="Genomic_DNA"/>
</dbReference>